<protein>
    <recommendedName>
        <fullName evidence="1">HAT C-terminal dimerisation domain-containing protein</fullName>
    </recommendedName>
</protein>
<dbReference type="InterPro" id="IPR008906">
    <property type="entry name" value="HATC_C_dom"/>
</dbReference>
<comment type="caution">
    <text evidence="2">The sequence shown here is derived from an EMBL/GenBank/DDBJ whole genome shotgun (WGS) entry which is preliminary data.</text>
</comment>
<reference evidence="2 3" key="1">
    <citation type="journal article" date="2023" name="Nucleic Acids Res.">
        <title>The hologenome of Daphnia magna reveals possible DNA methylation and microbiome-mediated evolution of the host genome.</title>
        <authorList>
            <person name="Chaturvedi A."/>
            <person name="Li X."/>
            <person name="Dhandapani V."/>
            <person name="Marshall H."/>
            <person name="Kissane S."/>
            <person name="Cuenca-Cambronero M."/>
            <person name="Asole G."/>
            <person name="Calvet F."/>
            <person name="Ruiz-Romero M."/>
            <person name="Marangio P."/>
            <person name="Guigo R."/>
            <person name="Rago D."/>
            <person name="Mirbahai L."/>
            <person name="Eastwood N."/>
            <person name="Colbourne J.K."/>
            <person name="Zhou J."/>
            <person name="Mallon E."/>
            <person name="Orsini L."/>
        </authorList>
    </citation>
    <scope>NUCLEOTIDE SEQUENCE [LARGE SCALE GENOMIC DNA]</scope>
    <source>
        <strain evidence="2">LRV0_1</strain>
    </source>
</reference>
<sequence>MFLSDRNQSIKVRHQQKTQCGQQIRQRHHSSSKKIKISALYGIVLDAEPATNGTREELLKAEMQNFLAIPRLSADEMDELDILSWWKGRQYDFPLLAIYARQILGILATSAPSERVFSTGGNVVTQQRQRLDPQNVDKSIFLSANSAAKKSKHL</sequence>
<dbReference type="Pfam" id="PF05699">
    <property type="entry name" value="Dimer_Tnp_hAT"/>
    <property type="match status" value="1"/>
</dbReference>
<gene>
    <name evidence="2" type="ORF">OUZ56_021590</name>
</gene>
<organism evidence="2 3">
    <name type="scientific">Daphnia magna</name>
    <dbReference type="NCBI Taxonomy" id="35525"/>
    <lineage>
        <taxon>Eukaryota</taxon>
        <taxon>Metazoa</taxon>
        <taxon>Ecdysozoa</taxon>
        <taxon>Arthropoda</taxon>
        <taxon>Crustacea</taxon>
        <taxon>Branchiopoda</taxon>
        <taxon>Diplostraca</taxon>
        <taxon>Cladocera</taxon>
        <taxon>Anomopoda</taxon>
        <taxon>Daphniidae</taxon>
        <taxon>Daphnia</taxon>
    </lineage>
</organism>
<evidence type="ECO:0000259" key="1">
    <source>
        <dbReference type="Pfam" id="PF05699"/>
    </source>
</evidence>
<dbReference type="SUPFAM" id="SSF53098">
    <property type="entry name" value="Ribonuclease H-like"/>
    <property type="match status" value="1"/>
</dbReference>
<dbReference type="EMBL" id="JAOYFB010000039">
    <property type="protein sequence ID" value="KAK4028585.1"/>
    <property type="molecule type" value="Genomic_DNA"/>
</dbReference>
<evidence type="ECO:0000313" key="2">
    <source>
        <dbReference type="EMBL" id="KAK4028585.1"/>
    </source>
</evidence>
<proteinExistence type="predicted"/>
<dbReference type="PANTHER" id="PTHR47611:SF1">
    <property type="entry name" value="CCHC-TYPE DOMAIN-CONTAINING PROTEIN"/>
    <property type="match status" value="1"/>
</dbReference>
<dbReference type="Proteomes" id="UP001234178">
    <property type="component" value="Unassembled WGS sequence"/>
</dbReference>
<feature type="domain" description="HAT C-terminal dimerisation" evidence="1">
    <location>
        <begin position="65"/>
        <end position="144"/>
    </location>
</feature>
<dbReference type="PANTHER" id="PTHR47611">
    <property type="entry name" value="HAT DIMERISATION DOMAIN, C-TERMINAL"/>
    <property type="match status" value="1"/>
</dbReference>
<dbReference type="InterPro" id="IPR012337">
    <property type="entry name" value="RNaseH-like_sf"/>
</dbReference>
<keyword evidence="3" id="KW-1185">Reference proteome</keyword>
<accession>A0ABR0AU45</accession>
<evidence type="ECO:0000313" key="3">
    <source>
        <dbReference type="Proteomes" id="UP001234178"/>
    </source>
</evidence>
<name>A0ABR0AU45_9CRUS</name>